<evidence type="ECO:0000313" key="12">
    <source>
        <dbReference type="Proteomes" id="UP000256424"/>
    </source>
</evidence>
<dbReference type="EMBL" id="NXLW01000004">
    <property type="protein sequence ID" value="RDU72938.1"/>
    <property type="molecule type" value="Genomic_DNA"/>
</dbReference>
<gene>
    <name evidence="11" type="ORF">CQA66_03405</name>
</gene>
<evidence type="ECO:0000256" key="2">
    <source>
        <dbReference type="ARBA" id="ARBA00022723"/>
    </source>
</evidence>
<feature type="domain" description="Oligopeptidase F N-terminal" evidence="10">
    <location>
        <begin position="132"/>
        <end position="198"/>
    </location>
</feature>
<organism evidence="11 12">
    <name type="scientific">Helicobacter aurati</name>
    <dbReference type="NCBI Taxonomy" id="137778"/>
    <lineage>
        <taxon>Bacteria</taxon>
        <taxon>Pseudomonadati</taxon>
        <taxon>Campylobacterota</taxon>
        <taxon>Epsilonproteobacteria</taxon>
        <taxon>Campylobacterales</taxon>
        <taxon>Helicobacteraceae</taxon>
        <taxon>Helicobacter</taxon>
    </lineage>
</organism>
<dbReference type="GO" id="GO:0006508">
    <property type="term" value="P:proteolysis"/>
    <property type="evidence" value="ECO:0007669"/>
    <property type="project" value="UniProtKB-KW"/>
</dbReference>
<keyword evidence="1 6" id="KW-0645">Protease</keyword>
<protein>
    <submittedName>
        <fullName evidence="11">Oligoendopeptidase F</fullName>
    </submittedName>
</protein>
<dbReference type="InterPro" id="IPR011977">
    <property type="entry name" value="Pept_M3B_clade3"/>
</dbReference>
<dbReference type="InterPro" id="IPR001567">
    <property type="entry name" value="Pept_M3A_M3B_dom"/>
</dbReference>
<keyword evidence="5 6" id="KW-0482">Metalloprotease</keyword>
<comment type="cofactor">
    <cofactor evidence="6">
        <name>Zn(2+)</name>
        <dbReference type="ChEBI" id="CHEBI:29105"/>
    </cofactor>
    <text evidence="6">Binds 1 zinc ion.</text>
</comment>
<dbReference type="NCBIfam" id="TIGR02290">
    <property type="entry name" value="M3_fam_3"/>
    <property type="match status" value="1"/>
</dbReference>
<dbReference type="InterPro" id="IPR013647">
    <property type="entry name" value="OligopepF_N_dom"/>
</dbReference>
<accession>A0A3D8J655</accession>
<keyword evidence="3 6" id="KW-0378">Hydrolase</keyword>
<evidence type="ECO:0000256" key="1">
    <source>
        <dbReference type="ARBA" id="ARBA00022670"/>
    </source>
</evidence>
<evidence type="ECO:0000256" key="8">
    <source>
        <dbReference type="SAM" id="Phobius"/>
    </source>
</evidence>
<keyword evidence="4 6" id="KW-0862">Zinc</keyword>
<dbReference type="GO" id="GO:0004222">
    <property type="term" value="F:metalloendopeptidase activity"/>
    <property type="evidence" value="ECO:0007669"/>
    <property type="project" value="InterPro"/>
</dbReference>
<comment type="similarity">
    <text evidence="6">Belongs to the peptidase M3 family.</text>
</comment>
<keyword evidence="12" id="KW-1185">Reference proteome</keyword>
<dbReference type="Pfam" id="PF08439">
    <property type="entry name" value="Peptidase_M3_N"/>
    <property type="match status" value="1"/>
</dbReference>
<feature type="transmembrane region" description="Helical" evidence="8">
    <location>
        <begin position="528"/>
        <end position="547"/>
    </location>
</feature>
<dbReference type="Gene3D" id="1.10.1370.20">
    <property type="entry name" value="Oligoendopeptidase f, C-terminal domain"/>
    <property type="match status" value="1"/>
</dbReference>
<evidence type="ECO:0000256" key="3">
    <source>
        <dbReference type="ARBA" id="ARBA00022801"/>
    </source>
</evidence>
<dbReference type="CDD" id="cd09610">
    <property type="entry name" value="M3B_PepF"/>
    <property type="match status" value="1"/>
</dbReference>
<dbReference type="InterPro" id="IPR045090">
    <property type="entry name" value="Pept_M3A_M3B"/>
</dbReference>
<sequence length="610" mass="70604">MSNPETSTKEKSTQPSIIPSSKSKELQEIKELHFNLDSLFTNEKELEKFYKKLDPKFNAFQKSYENKLASLQAKEFEKALIAYENLCEDISTIMTYVFLRFATNSSKYGADYADYEMKCNDLYAKIMFFELEFANLDSNKMQEFINKSGKYQFFLQNLKENKKYKLTLPEEQVILSLSPVGVDAFSRLFDESFANMRFEGINSNKKLGEEQILALLHVKDRKTRKKAQKNFTKGLKQHAHLLTYILNMVRKNIAIMQKLRGYEKPESFRHISNQISQESVDSMIACVNANMNLVHGYYCVKSQILGMQLKDYDRYAPLGFSRKDTSLSFQEALCATLKSFQKFSPQFYEIAQRAINEGWVDSHPQPAKRGGAFSHGSTSRSHPYILLNFTGNRRDAFTIAHEFGHAIHQELSKTQGALNHDTPLTTAETASVFAEMLLFSSLKKTLGKKELLDMYAGKIEDIFSTLFRQIVMTNFERAIHDIDGELQTKDFDRIWIEENQKMFGESVTLTKNYARWWSYIPHFIHSPFYCYAYSYGQLLVLALFGLYKRSKKKEDFIQTYIAFLSAGGSKSPRDLILSFGFDVNKKEFWEIGMGEVCNLLREFEELLNSN</sequence>
<keyword evidence="2 6" id="KW-0479">Metal-binding</keyword>
<dbReference type="GO" id="GO:0006518">
    <property type="term" value="P:peptide metabolic process"/>
    <property type="evidence" value="ECO:0007669"/>
    <property type="project" value="TreeGrafter"/>
</dbReference>
<proteinExistence type="inferred from homology"/>
<evidence type="ECO:0000256" key="4">
    <source>
        <dbReference type="ARBA" id="ARBA00022833"/>
    </source>
</evidence>
<dbReference type="Proteomes" id="UP000256424">
    <property type="component" value="Unassembled WGS sequence"/>
</dbReference>
<name>A0A3D8J655_9HELI</name>
<dbReference type="PANTHER" id="PTHR11804">
    <property type="entry name" value="PROTEASE M3 THIMET OLIGOPEPTIDASE-RELATED"/>
    <property type="match status" value="1"/>
</dbReference>
<dbReference type="PANTHER" id="PTHR11804:SF5">
    <property type="entry name" value="OLIGOENDOPEPTIDASE F"/>
    <property type="match status" value="1"/>
</dbReference>
<feature type="region of interest" description="Disordered" evidence="7">
    <location>
        <begin position="1"/>
        <end position="24"/>
    </location>
</feature>
<dbReference type="AlphaFoldDB" id="A0A3D8J655"/>
<dbReference type="InterPro" id="IPR042088">
    <property type="entry name" value="OligoPept_F_C"/>
</dbReference>
<keyword evidence="8" id="KW-0472">Membrane</keyword>
<dbReference type="Pfam" id="PF01432">
    <property type="entry name" value="Peptidase_M3"/>
    <property type="match status" value="1"/>
</dbReference>
<feature type="domain" description="Peptidase M3A/M3B catalytic" evidence="9">
    <location>
        <begin position="215"/>
        <end position="594"/>
    </location>
</feature>
<dbReference type="GO" id="GO:0046872">
    <property type="term" value="F:metal ion binding"/>
    <property type="evidence" value="ECO:0007669"/>
    <property type="project" value="UniProtKB-UniRule"/>
</dbReference>
<keyword evidence="8" id="KW-0812">Transmembrane</keyword>
<reference evidence="11 12" key="1">
    <citation type="submission" date="2018-04" db="EMBL/GenBank/DDBJ databases">
        <title>Novel Campyloabacter and Helicobacter Species and Strains.</title>
        <authorList>
            <person name="Mannion A.J."/>
            <person name="Shen Z."/>
            <person name="Fox J.G."/>
        </authorList>
    </citation>
    <scope>NUCLEOTIDE SEQUENCE [LARGE SCALE GENOMIC DNA]</scope>
    <source>
        <strain evidence="11 12">MIT 97-5075</strain>
    </source>
</reference>
<comment type="caution">
    <text evidence="11">The sequence shown here is derived from an EMBL/GenBank/DDBJ whole genome shotgun (WGS) entry which is preliminary data.</text>
</comment>
<keyword evidence="8" id="KW-1133">Transmembrane helix</keyword>
<evidence type="ECO:0000259" key="10">
    <source>
        <dbReference type="Pfam" id="PF08439"/>
    </source>
</evidence>
<dbReference type="Gene3D" id="1.20.140.70">
    <property type="entry name" value="Oligopeptidase f, N-terminal domain"/>
    <property type="match status" value="1"/>
</dbReference>
<evidence type="ECO:0000259" key="9">
    <source>
        <dbReference type="Pfam" id="PF01432"/>
    </source>
</evidence>
<evidence type="ECO:0000256" key="5">
    <source>
        <dbReference type="ARBA" id="ARBA00023049"/>
    </source>
</evidence>
<evidence type="ECO:0000256" key="7">
    <source>
        <dbReference type="SAM" id="MobiDB-lite"/>
    </source>
</evidence>
<dbReference type="SUPFAM" id="SSF55486">
    <property type="entry name" value="Metalloproteases ('zincins'), catalytic domain"/>
    <property type="match status" value="1"/>
</dbReference>
<evidence type="ECO:0000313" key="11">
    <source>
        <dbReference type="EMBL" id="RDU72938.1"/>
    </source>
</evidence>
<evidence type="ECO:0000256" key="6">
    <source>
        <dbReference type="RuleBase" id="RU003435"/>
    </source>
</evidence>
<dbReference type="OrthoDB" id="9766487at2"/>